<evidence type="ECO:0000313" key="8">
    <source>
        <dbReference type="Proteomes" id="UP000317893"/>
    </source>
</evidence>
<feature type="binding site" evidence="4">
    <location>
        <position position="272"/>
    </location>
    <ligand>
        <name>S-adenosyl-L-methionine</name>
        <dbReference type="ChEBI" id="CHEBI:59789"/>
    </ligand>
</feature>
<sequence length="443" mass="46828">MTPGPRRPRPSGRRTAPRDRRGAPRPAAPPDPLVGRTVEVEVGPIAHGGHCVARHEGRVVFVRHALPGELVRVLVTEGRAKDSFLRGDAVEVLRASPHRVTPPCPYAGPAATTPGCGGCDLQHVALPHQRELKAAVVREQLQRLAGLEVDVVVEALPGTPEHERGLRWRTRVELAVDAAGRAGLRAHRSHDVVPLDDCLIADERVVATGALSTVWTGCTGVDVVAADEPEAAVEVPLPVDGPVPSVVQHVAVDGPEGEWEESFLVSARGFWQVHPAAAPTFLAHVLSELDPQPGERALDLYAGVGLFAAALADAVGVTGAVLAVEGDAVAVEDATANLEDRPQVEVRGGDVARELSAMVDQGVVADVVVLDPPRTGAGRDVVDALVRLGARRVVYVACDPAALARDTSYLLERGWRLSHLRAVDAFPMTHHVECLATFEPAAG</sequence>
<dbReference type="AlphaFoldDB" id="A0A542E5G6"/>
<keyword evidence="2 4" id="KW-0808">Transferase</keyword>
<dbReference type="OrthoDB" id="9804590at2"/>
<dbReference type="SUPFAM" id="SSF53335">
    <property type="entry name" value="S-adenosyl-L-methionine-dependent methyltransferases"/>
    <property type="match status" value="1"/>
</dbReference>
<keyword evidence="8" id="KW-1185">Reference proteome</keyword>
<reference evidence="7 8" key="1">
    <citation type="submission" date="2019-06" db="EMBL/GenBank/DDBJ databases">
        <title>Sequencing the genomes of 1000 actinobacteria strains.</title>
        <authorList>
            <person name="Klenk H.-P."/>
        </authorList>
    </citation>
    <scope>NUCLEOTIDE SEQUENCE [LARGE SCALE GENOMIC DNA]</scope>
    <source>
        <strain evidence="7 8">DSM 18607</strain>
    </source>
</reference>
<proteinExistence type="inferred from homology"/>
<dbReference type="PROSITE" id="PS50926">
    <property type="entry name" value="TRAM"/>
    <property type="match status" value="1"/>
</dbReference>
<dbReference type="InterPro" id="IPR002792">
    <property type="entry name" value="TRAM_dom"/>
</dbReference>
<dbReference type="PANTHER" id="PTHR11061:SF30">
    <property type="entry name" value="TRNA (URACIL(54)-C(5))-METHYLTRANSFERASE"/>
    <property type="match status" value="1"/>
</dbReference>
<feature type="region of interest" description="Disordered" evidence="5">
    <location>
        <begin position="1"/>
        <end position="34"/>
    </location>
</feature>
<protein>
    <submittedName>
        <fullName evidence="7">23S rRNA m(5)U-1939 methyltransferase</fullName>
    </submittedName>
</protein>
<feature type="active site" description="Nucleophile" evidence="4">
    <location>
        <position position="398"/>
    </location>
</feature>
<dbReference type="InterPro" id="IPR010280">
    <property type="entry name" value="U5_MeTrfase_fam"/>
</dbReference>
<name>A0A542E5G6_9MICO</name>
<comment type="caution">
    <text evidence="7">The sequence shown here is derived from an EMBL/GenBank/DDBJ whole genome shotgun (WGS) entry which is preliminary data.</text>
</comment>
<evidence type="ECO:0000313" key="7">
    <source>
        <dbReference type="EMBL" id="TQJ10580.1"/>
    </source>
</evidence>
<dbReference type="Gene3D" id="3.40.50.150">
    <property type="entry name" value="Vaccinia Virus protein VP39"/>
    <property type="match status" value="2"/>
</dbReference>
<dbReference type="SUPFAM" id="SSF50249">
    <property type="entry name" value="Nucleic acid-binding proteins"/>
    <property type="match status" value="1"/>
</dbReference>
<keyword evidence="1 4" id="KW-0489">Methyltransferase</keyword>
<dbReference type="CDD" id="cd02440">
    <property type="entry name" value="AdoMet_MTases"/>
    <property type="match status" value="1"/>
</dbReference>
<evidence type="ECO:0000256" key="2">
    <source>
        <dbReference type="ARBA" id="ARBA00022679"/>
    </source>
</evidence>
<dbReference type="Gene3D" id="2.40.50.140">
    <property type="entry name" value="Nucleic acid-binding proteins"/>
    <property type="match status" value="1"/>
</dbReference>
<dbReference type="PROSITE" id="PS01231">
    <property type="entry name" value="TRMA_2"/>
    <property type="match status" value="1"/>
</dbReference>
<accession>A0A542E5G6</accession>
<feature type="binding site" evidence="4">
    <location>
        <position position="371"/>
    </location>
    <ligand>
        <name>S-adenosyl-L-methionine</name>
        <dbReference type="ChEBI" id="CHEBI:59789"/>
    </ligand>
</feature>
<dbReference type="Proteomes" id="UP000317893">
    <property type="component" value="Unassembled WGS sequence"/>
</dbReference>
<organism evidence="7 8">
    <name type="scientific">Lapillicoccus jejuensis</name>
    <dbReference type="NCBI Taxonomy" id="402171"/>
    <lineage>
        <taxon>Bacteria</taxon>
        <taxon>Bacillati</taxon>
        <taxon>Actinomycetota</taxon>
        <taxon>Actinomycetes</taxon>
        <taxon>Micrococcales</taxon>
        <taxon>Intrasporangiaceae</taxon>
        <taxon>Lapillicoccus</taxon>
    </lineage>
</organism>
<dbReference type="GO" id="GO:0070475">
    <property type="term" value="P:rRNA base methylation"/>
    <property type="evidence" value="ECO:0007669"/>
    <property type="project" value="TreeGrafter"/>
</dbReference>
<comment type="similarity">
    <text evidence="4">Belongs to the class I-like SAM-binding methyltransferase superfamily. RNA M5U methyltransferase family.</text>
</comment>
<dbReference type="Pfam" id="PF01938">
    <property type="entry name" value="TRAM"/>
    <property type="match status" value="1"/>
</dbReference>
<evidence type="ECO:0000256" key="5">
    <source>
        <dbReference type="SAM" id="MobiDB-lite"/>
    </source>
</evidence>
<feature type="binding site" evidence="4">
    <location>
        <position position="325"/>
    </location>
    <ligand>
        <name>S-adenosyl-L-methionine</name>
        <dbReference type="ChEBI" id="CHEBI:59789"/>
    </ligand>
</feature>
<gene>
    <name evidence="7" type="ORF">FB458_3709</name>
</gene>
<feature type="compositionally biased region" description="Basic residues" evidence="5">
    <location>
        <begin position="1"/>
        <end position="12"/>
    </location>
</feature>
<dbReference type="PROSITE" id="PS51687">
    <property type="entry name" value="SAM_MT_RNA_M5U"/>
    <property type="match status" value="1"/>
</dbReference>
<dbReference type="RefSeq" id="WP_141849789.1">
    <property type="nucleotide sequence ID" value="NZ_BAAAPR010000012.1"/>
</dbReference>
<evidence type="ECO:0000256" key="3">
    <source>
        <dbReference type="ARBA" id="ARBA00022691"/>
    </source>
</evidence>
<dbReference type="Pfam" id="PF05958">
    <property type="entry name" value="tRNA_U5-meth_tr"/>
    <property type="match status" value="1"/>
</dbReference>
<dbReference type="InterPro" id="IPR029063">
    <property type="entry name" value="SAM-dependent_MTases_sf"/>
</dbReference>
<evidence type="ECO:0000259" key="6">
    <source>
        <dbReference type="PROSITE" id="PS50926"/>
    </source>
</evidence>
<feature type="binding site" evidence="4">
    <location>
        <position position="301"/>
    </location>
    <ligand>
        <name>S-adenosyl-L-methionine</name>
        <dbReference type="ChEBI" id="CHEBI:59789"/>
    </ligand>
</feature>
<dbReference type="InterPro" id="IPR030391">
    <property type="entry name" value="MeTrfase_TrmA_CS"/>
</dbReference>
<keyword evidence="3 4" id="KW-0949">S-adenosyl-L-methionine</keyword>
<dbReference type="PANTHER" id="PTHR11061">
    <property type="entry name" value="RNA M5U METHYLTRANSFERASE"/>
    <property type="match status" value="1"/>
</dbReference>
<feature type="domain" description="TRAM" evidence="6">
    <location>
        <begin position="31"/>
        <end position="91"/>
    </location>
</feature>
<dbReference type="EMBL" id="VFMN01000001">
    <property type="protein sequence ID" value="TQJ10580.1"/>
    <property type="molecule type" value="Genomic_DNA"/>
</dbReference>
<dbReference type="GO" id="GO:0070041">
    <property type="term" value="F:rRNA (uridine-C5-)-methyltransferase activity"/>
    <property type="evidence" value="ECO:0007669"/>
    <property type="project" value="TreeGrafter"/>
</dbReference>
<evidence type="ECO:0000256" key="1">
    <source>
        <dbReference type="ARBA" id="ARBA00022603"/>
    </source>
</evidence>
<evidence type="ECO:0000256" key="4">
    <source>
        <dbReference type="PROSITE-ProRule" id="PRU01024"/>
    </source>
</evidence>
<dbReference type="InterPro" id="IPR012340">
    <property type="entry name" value="NA-bd_OB-fold"/>
</dbReference>